<keyword evidence="1" id="KW-0812">Transmembrane</keyword>
<sequence length="226" mass="23080">ALSYGFGRLGSRTAMRATYLISLALLPVACFILLLPATLPLAAVASILGGFSATGSLAGGGVGGIAMPLQTAILSDLLPASTRTRWFSVFTFAVGFSAAIGAFIAGFGGLDQLFVVALVLSAASVVVAVAVPVRSLPRGRRPSASSRGVIRRFAATGLLNGFSQGLLTPFLIPFFVLIFGIDRSQMATYATASSLVGTLSVLAAPFLEARWGWVIAVVGTRGVAAG</sequence>
<dbReference type="AlphaFoldDB" id="T0Y191"/>
<feature type="transmembrane region" description="Helical" evidence="1">
    <location>
        <begin position="113"/>
        <end position="133"/>
    </location>
</feature>
<reference evidence="2" key="1">
    <citation type="submission" date="2013-08" db="EMBL/GenBank/DDBJ databases">
        <authorList>
            <person name="Mendez C."/>
            <person name="Richter M."/>
            <person name="Ferrer M."/>
            <person name="Sanchez J."/>
        </authorList>
    </citation>
    <scope>NUCLEOTIDE SEQUENCE</scope>
</reference>
<protein>
    <submittedName>
        <fullName evidence="2">Major facilitator superfamily MFS_1</fullName>
    </submittedName>
</protein>
<feature type="transmembrane region" description="Helical" evidence="1">
    <location>
        <begin position="41"/>
        <end position="65"/>
    </location>
</feature>
<feature type="transmembrane region" description="Helical" evidence="1">
    <location>
        <begin position="17"/>
        <end position="35"/>
    </location>
</feature>
<dbReference type="GO" id="GO:0022857">
    <property type="term" value="F:transmembrane transporter activity"/>
    <property type="evidence" value="ECO:0007669"/>
    <property type="project" value="InterPro"/>
</dbReference>
<dbReference type="InterPro" id="IPR011701">
    <property type="entry name" value="MFS"/>
</dbReference>
<feature type="transmembrane region" description="Helical" evidence="1">
    <location>
        <begin position="153"/>
        <end position="181"/>
    </location>
</feature>
<comment type="caution">
    <text evidence="2">The sequence shown here is derived from an EMBL/GenBank/DDBJ whole genome shotgun (WGS) entry which is preliminary data.</text>
</comment>
<feature type="transmembrane region" description="Helical" evidence="1">
    <location>
        <begin position="86"/>
        <end position="107"/>
    </location>
</feature>
<proteinExistence type="predicted"/>
<feature type="non-terminal residue" evidence="2">
    <location>
        <position position="226"/>
    </location>
</feature>
<dbReference type="PANTHER" id="PTHR23520">
    <property type="entry name" value="TRANSPORTER, PUTATIVE (AFU_ORTHOLOGUE AFUA_3G04000)-RELATED"/>
    <property type="match status" value="1"/>
</dbReference>
<gene>
    <name evidence="2" type="ORF">B2A_14729</name>
</gene>
<evidence type="ECO:0000256" key="1">
    <source>
        <dbReference type="SAM" id="Phobius"/>
    </source>
</evidence>
<feature type="non-terminal residue" evidence="2">
    <location>
        <position position="1"/>
    </location>
</feature>
<dbReference type="InterPro" id="IPR036259">
    <property type="entry name" value="MFS_trans_sf"/>
</dbReference>
<feature type="transmembrane region" description="Helical" evidence="1">
    <location>
        <begin position="187"/>
        <end position="207"/>
    </location>
</feature>
<keyword evidence="1" id="KW-1133">Transmembrane helix</keyword>
<organism evidence="2">
    <name type="scientific">mine drainage metagenome</name>
    <dbReference type="NCBI Taxonomy" id="410659"/>
    <lineage>
        <taxon>unclassified sequences</taxon>
        <taxon>metagenomes</taxon>
        <taxon>ecological metagenomes</taxon>
    </lineage>
</organism>
<evidence type="ECO:0000313" key="2">
    <source>
        <dbReference type="EMBL" id="EQD28851.1"/>
    </source>
</evidence>
<dbReference type="EMBL" id="AUZZ01010706">
    <property type="protein sequence ID" value="EQD28851.1"/>
    <property type="molecule type" value="Genomic_DNA"/>
</dbReference>
<accession>T0Y191</accession>
<dbReference type="Gene3D" id="1.20.1250.20">
    <property type="entry name" value="MFS general substrate transporter like domains"/>
    <property type="match status" value="1"/>
</dbReference>
<dbReference type="Pfam" id="PF07690">
    <property type="entry name" value="MFS_1"/>
    <property type="match status" value="1"/>
</dbReference>
<dbReference type="SUPFAM" id="SSF103473">
    <property type="entry name" value="MFS general substrate transporter"/>
    <property type="match status" value="1"/>
</dbReference>
<name>T0Y191_9ZZZZ</name>
<reference evidence="2" key="2">
    <citation type="journal article" date="2014" name="ISME J.">
        <title>Microbial stratification in low pH oxic and suboxic macroscopic growths along an acid mine drainage.</title>
        <authorList>
            <person name="Mendez-Garcia C."/>
            <person name="Mesa V."/>
            <person name="Sprenger R.R."/>
            <person name="Richter M."/>
            <person name="Diez M.S."/>
            <person name="Solano J."/>
            <person name="Bargiela R."/>
            <person name="Golyshina O.V."/>
            <person name="Manteca A."/>
            <person name="Ramos J.L."/>
            <person name="Gallego J.R."/>
            <person name="Llorente I."/>
            <person name="Martins Dos Santos V.A."/>
            <person name="Jensen O.N."/>
            <person name="Pelaez A.I."/>
            <person name="Sanchez J."/>
            <person name="Ferrer M."/>
        </authorList>
    </citation>
    <scope>NUCLEOTIDE SEQUENCE</scope>
</reference>
<keyword evidence="1" id="KW-0472">Membrane</keyword>
<dbReference type="PANTHER" id="PTHR23520:SF5">
    <property type="entry name" value="TRANSPORTER, PUTATIVE (AFU_ORTHOLOGUE AFUA_3G04000)-RELATED"/>
    <property type="match status" value="1"/>
</dbReference>